<dbReference type="Pfam" id="PF01638">
    <property type="entry name" value="HxlR"/>
    <property type="match status" value="1"/>
</dbReference>
<dbReference type="PANTHER" id="PTHR33204:SF18">
    <property type="entry name" value="TRANSCRIPTIONAL REGULATORY PROTEIN"/>
    <property type="match status" value="1"/>
</dbReference>
<dbReference type="RefSeq" id="WP_223260588.1">
    <property type="nucleotide sequence ID" value="NZ_CP016809.1"/>
</dbReference>
<dbReference type="InterPro" id="IPR036388">
    <property type="entry name" value="WH-like_DNA-bd_sf"/>
</dbReference>
<evidence type="ECO:0000313" key="7">
    <source>
        <dbReference type="Proteomes" id="UP000189059"/>
    </source>
</evidence>
<accession>A0A1B2E9M5</accession>
<keyword evidence="3" id="KW-0804">Transcription</keyword>
<evidence type="ECO:0000259" key="4">
    <source>
        <dbReference type="PROSITE" id="PS51118"/>
    </source>
</evidence>
<dbReference type="PROSITE" id="PS51118">
    <property type="entry name" value="HTH_HXLR"/>
    <property type="match status" value="1"/>
</dbReference>
<dbReference type="Proteomes" id="UP000189059">
    <property type="component" value="Unassembled WGS sequence"/>
</dbReference>
<feature type="domain" description="HTH hxlR-type" evidence="4">
    <location>
        <begin position="1"/>
        <end position="97"/>
    </location>
</feature>
<dbReference type="AlphaFoldDB" id="A0A1B2E9M5"/>
<reference evidence="5" key="1">
    <citation type="submission" date="2016-08" db="EMBL/GenBank/DDBJ databases">
        <title>Complete Genome Seqeunce of Paenibacillus sp. nov. IHBB 9852 from high altitute lake of Indian trans-Himalayas.</title>
        <authorList>
            <person name="Kiran S."/>
            <person name="Swarnkar M.K."/>
            <person name="Rana A."/>
            <person name="Tewari R."/>
            <person name="Gulati A."/>
        </authorList>
    </citation>
    <scope>NUCLEOTIDE SEQUENCE [LARGE SCALE GENOMIC DNA]</scope>
    <source>
        <strain evidence="5">IHBB 9852</strain>
    </source>
</reference>
<keyword evidence="7" id="KW-1185">Reference proteome</keyword>
<evidence type="ECO:0000256" key="1">
    <source>
        <dbReference type="ARBA" id="ARBA00023015"/>
    </source>
</evidence>
<reference evidence="6 7" key="2">
    <citation type="submission" date="2016-12" db="EMBL/GenBank/DDBJ databases">
        <title>Genome sequencing and description of Paenibacillus sp. nov. from high altitude lake in the Indian Trans- Himalayas.</title>
        <authorList>
            <person name="Kiran S."/>
            <person name="Swarnkar M.K."/>
            <person name="Rana A."/>
            <person name="Tewari R."/>
            <person name="Gulati A."/>
        </authorList>
    </citation>
    <scope>NUCLEOTIDE SEQUENCE [LARGE SCALE GENOMIC DNA]</scope>
    <source>
        <strain evidence="6 7">IHBB 9951</strain>
    </source>
</reference>
<organism evidence="5">
    <name type="scientific">Paenibacillus ihbetae</name>
    <dbReference type="NCBI Taxonomy" id="1870820"/>
    <lineage>
        <taxon>Bacteria</taxon>
        <taxon>Bacillati</taxon>
        <taxon>Bacillota</taxon>
        <taxon>Bacilli</taxon>
        <taxon>Bacillales</taxon>
        <taxon>Paenibacillaceae</taxon>
        <taxon>Paenibacillus</taxon>
    </lineage>
</organism>
<dbReference type="InterPro" id="IPR002577">
    <property type="entry name" value="HTH_HxlR"/>
</dbReference>
<evidence type="ECO:0000256" key="3">
    <source>
        <dbReference type="ARBA" id="ARBA00023163"/>
    </source>
</evidence>
<dbReference type="EMBL" id="CP016809">
    <property type="protein sequence ID" value="ANY76680.1"/>
    <property type="molecule type" value="Genomic_DNA"/>
</dbReference>
<dbReference type="Gene3D" id="1.10.10.10">
    <property type="entry name" value="Winged helix-like DNA-binding domain superfamily/Winged helix DNA-binding domain"/>
    <property type="match status" value="1"/>
</dbReference>
<protein>
    <submittedName>
        <fullName evidence="5 6">Transcriptional regulator</fullName>
    </submittedName>
</protein>
<proteinExistence type="predicted"/>
<keyword evidence="2" id="KW-0238">DNA-binding</keyword>
<name>A0A1B2E9M5_9BACL</name>
<dbReference type="EMBL" id="MRVI01000001">
    <property type="protein sequence ID" value="OOC64322.1"/>
    <property type="molecule type" value="Genomic_DNA"/>
</dbReference>
<dbReference type="KEGG" id="pib:BBD41_21905"/>
<keyword evidence="1" id="KW-0805">Transcription regulation</keyword>
<gene>
    <name evidence="6" type="ORF">BBD40_13740</name>
    <name evidence="5" type="ORF">BBD41_21905</name>
</gene>
<dbReference type="PANTHER" id="PTHR33204">
    <property type="entry name" value="TRANSCRIPTIONAL REGULATOR, MARR FAMILY"/>
    <property type="match status" value="1"/>
</dbReference>
<evidence type="ECO:0000313" key="6">
    <source>
        <dbReference type="EMBL" id="OOC64322.1"/>
    </source>
</evidence>
<dbReference type="SUPFAM" id="SSF46785">
    <property type="entry name" value="Winged helix' DNA-binding domain"/>
    <property type="match status" value="1"/>
</dbReference>
<evidence type="ECO:0000256" key="2">
    <source>
        <dbReference type="ARBA" id="ARBA00023125"/>
    </source>
</evidence>
<dbReference type="GO" id="GO:0003677">
    <property type="term" value="F:DNA binding"/>
    <property type="evidence" value="ECO:0007669"/>
    <property type="project" value="UniProtKB-KW"/>
</dbReference>
<dbReference type="InterPro" id="IPR036390">
    <property type="entry name" value="WH_DNA-bd_sf"/>
</dbReference>
<sequence length="102" mass="11378">MCTVLQILGAKWAFLVIAQLAQGPKRFNQLHRDVAVVKTQSLTNVLRHLELSGIVSRTVIPTVPVSVEYALTAKGMDFLDSLTAMERWAMKWGAEPLRQTQS</sequence>
<evidence type="ECO:0000313" key="5">
    <source>
        <dbReference type="EMBL" id="ANY76680.1"/>
    </source>
</evidence>